<evidence type="ECO:0000256" key="2">
    <source>
        <dbReference type="ARBA" id="ARBA00000751"/>
    </source>
</evidence>
<dbReference type="EMBL" id="JADEWZ010000076">
    <property type="protein sequence ID" value="MBE9119045.1"/>
    <property type="molecule type" value="Genomic_DNA"/>
</dbReference>
<comment type="catalytic activity">
    <reaction evidence="1">
        <text>5-amino-6-(5-phospho-D-ribosylamino)uracil + H2O = 5,6-diaminouracil + D-ribose 5-phosphate</text>
        <dbReference type="Rhea" id="RHEA:55020"/>
        <dbReference type="ChEBI" id="CHEBI:15377"/>
        <dbReference type="ChEBI" id="CHEBI:46252"/>
        <dbReference type="ChEBI" id="CHEBI:58453"/>
        <dbReference type="ChEBI" id="CHEBI:78346"/>
    </reaction>
</comment>
<dbReference type="Proteomes" id="UP000654482">
    <property type="component" value="Unassembled WGS sequence"/>
</dbReference>
<evidence type="ECO:0000259" key="3">
    <source>
        <dbReference type="Pfam" id="PF08719"/>
    </source>
</evidence>
<dbReference type="InterPro" id="IPR037238">
    <property type="entry name" value="YbiA-like_sf"/>
</dbReference>
<gene>
    <name evidence="4" type="ORF">IQ249_24465</name>
</gene>
<evidence type="ECO:0000313" key="4">
    <source>
        <dbReference type="EMBL" id="MBE9119045.1"/>
    </source>
</evidence>
<keyword evidence="5" id="KW-1185">Reference proteome</keyword>
<dbReference type="Pfam" id="PF08719">
    <property type="entry name" value="NADAR"/>
    <property type="match status" value="1"/>
</dbReference>
<comment type="catalytic activity">
    <reaction evidence="2">
        <text>2,5-diamino-6-hydroxy-4-(5-phosphoribosylamino)-pyrimidine + H2O = 2,5,6-triamino-4-hydroxypyrimidine + D-ribose 5-phosphate</text>
        <dbReference type="Rhea" id="RHEA:23436"/>
        <dbReference type="ChEBI" id="CHEBI:15377"/>
        <dbReference type="ChEBI" id="CHEBI:58614"/>
        <dbReference type="ChEBI" id="CHEBI:78346"/>
        <dbReference type="ChEBI" id="CHEBI:137796"/>
    </reaction>
</comment>
<accession>A0A8J7E0X2</accession>
<organism evidence="4 5">
    <name type="scientific">Lusitaniella coriacea LEGE 07157</name>
    <dbReference type="NCBI Taxonomy" id="945747"/>
    <lineage>
        <taxon>Bacteria</taxon>
        <taxon>Bacillati</taxon>
        <taxon>Cyanobacteriota</taxon>
        <taxon>Cyanophyceae</taxon>
        <taxon>Spirulinales</taxon>
        <taxon>Lusitaniellaceae</taxon>
        <taxon>Lusitaniella</taxon>
    </lineage>
</organism>
<dbReference type="SUPFAM" id="SSF143990">
    <property type="entry name" value="YbiA-like"/>
    <property type="match status" value="1"/>
</dbReference>
<evidence type="ECO:0000313" key="5">
    <source>
        <dbReference type="Proteomes" id="UP000654482"/>
    </source>
</evidence>
<feature type="domain" description="NADAR" evidence="3">
    <location>
        <begin position="4"/>
        <end position="145"/>
    </location>
</feature>
<dbReference type="Gene3D" id="1.10.357.40">
    <property type="entry name" value="YbiA-like"/>
    <property type="match status" value="1"/>
</dbReference>
<reference evidence="4" key="1">
    <citation type="submission" date="2020-10" db="EMBL/GenBank/DDBJ databases">
        <authorList>
            <person name="Castelo-Branco R."/>
            <person name="Eusebio N."/>
            <person name="Adriana R."/>
            <person name="Vieira A."/>
            <person name="Brugerolle De Fraissinette N."/>
            <person name="Rezende De Castro R."/>
            <person name="Schneider M.P."/>
            <person name="Vasconcelos V."/>
            <person name="Leao P.N."/>
        </authorList>
    </citation>
    <scope>NUCLEOTIDE SEQUENCE</scope>
    <source>
        <strain evidence="4">LEGE 07157</strain>
    </source>
</reference>
<dbReference type="NCBIfam" id="TIGR02464">
    <property type="entry name" value="ribofla_fusion"/>
    <property type="match status" value="1"/>
</dbReference>
<protein>
    <submittedName>
        <fullName evidence="4">NADAR family protein</fullName>
    </submittedName>
</protein>
<name>A0A8J7E0X2_9CYAN</name>
<dbReference type="InterPro" id="IPR012816">
    <property type="entry name" value="NADAR"/>
</dbReference>
<sequence>MPIYFYSTRGEYGCFSNFSRHGFELDELWWMTSEHYFQAQKFAARDRAWFDKIHSARTPKEAAKMGRSREHPLREDWEKVKDEIMHRAVLCKFQTHEDIREILLRTGDELIVENAPGDYYWGCGKDGSGKNKLGEILMAVREILRKE</sequence>
<dbReference type="RefSeq" id="WP_194032137.1">
    <property type="nucleotide sequence ID" value="NZ_JADEWZ010000076.1"/>
</dbReference>
<evidence type="ECO:0000256" key="1">
    <source>
        <dbReference type="ARBA" id="ARBA00000022"/>
    </source>
</evidence>
<dbReference type="AlphaFoldDB" id="A0A8J7E0X2"/>
<proteinExistence type="predicted"/>
<dbReference type="CDD" id="cd15457">
    <property type="entry name" value="NADAR"/>
    <property type="match status" value="1"/>
</dbReference>
<comment type="caution">
    <text evidence="4">The sequence shown here is derived from an EMBL/GenBank/DDBJ whole genome shotgun (WGS) entry which is preliminary data.</text>
</comment>